<organism evidence="1 2">
    <name type="scientific">Mycolicibacterium poriferae</name>
    <dbReference type="NCBI Taxonomy" id="39694"/>
    <lineage>
        <taxon>Bacteria</taxon>
        <taxon>Bacillati</taxon>
        <taxon>Actinomycetota</taxon>
        <taxon>Actinomycetes</taxon>
        <taxon>Mycobacteriales</taxon>
        <taxon>Mycobacteriaceae</taxon>
        <taxon>Mycolicibacterium</taxon>
    </lineage>
</organism>
<evidence type="ECO:0000313" key="1">
    <source>
        <dbReference type="EMBL" id="BBX50586.1"/>
    </source>
</evidence>
<reference evidence="1 2" key="1">
    <citation type="journal article" date="2019" name="Emerg. Microbes Infect.">
        <title>Comprehensive subspecies identification of 175 nontuberculous mycobacteria species based on 7547 genomic profiles.</title>
        <authorList>
            <person name="Matsumoto Y."/>
            <person name="Kinjo T."/>
            <person name="Motooka D."/>
            <person name="Nabeya D."/>
            <person name="Jung N."/>
            <person name="Uechi K."/>
            <person name="Horii T."/>
            <person name="Iida T."/>
            <person name="Fujita J."/>
            <person name="Nakamura S."/>
        </authorList>
    </citation>
    <scope>NUCLEOTIDE SEQUENCE [LARGE SCALE GENOMIC DNA]</scope>
    <source>
        <strain evidence="1 2">JCM 12603</strain>
    </source>
</reference>
<accession>A0A6N4V4Y2</accession>
<sequence>MQLAIEMVAAGDHTGPGHQRFVEQSRDGQSIVVMSYRRHVSPALIRGLPIHLYTEYTRNRPTHYVQFDPYARRTGDMLTRDPARRRW</sequence>
<keyword evidence="2" id="KW-1185">Reference proteome</keyword>
<dbReference type="KEGG" id="mpof:MPOR_16120"/>
<dbReference type="AlphaFoldDB" id="A0A6N4V4Y2"/>
<protein>
    <submittedName>
        <fullName evidence="1">Uncharacterized protein</fullName>
    </submittedName>
</protein>
<name>A0A6N4V4Y2_9MYCO</name>
<dbReference type="EMBL" id="AP022570">
    <property type="protein sequence ID" value="BBX50586.1"/>
    <property type="molecule type" value="Genomic_DNA"/>
</dbReference>
<dbReference type="Proteomes" id="UP000466785">
    <property type="component" value="Chromosome"/>
</dbReference>
<gene>
    <name evidence="1" type="ORF">MPOR_16120</name>
</gene>
<evidence type="ECO:0000313" key="2">
    <source>
        <dbReference type="Proteomes" id="UP000466785"/>
    </source>
</evidence>
<proteinExistence type="predicted"/>